<gene>
    <name evidence="1" type="ORF">OS493_011484</name>
</gene>
<evidence type="ECO:0000313" key="2">
    <source>
        <dbReference type="Proteomes" id="UP001163046"/>
    </source>
</evidence>
<dbReference type="AlphaFoldDB" id="A0A9X0CMU5"/>
<dbReference type="Proteomes" id="UP001163046">
    <property type="component" value="Unassembled WGS sequence"/>
</dbReference>
<accession>A0A9X0CMU5</accession>
<dbReference type="OrthoDB" id="5987154at2759"/>
<proteinExistence type="predicted"/>
<comment type="caution">
    <text evidence="1">The sequence shown here is derived from an EMBL/GenBank/DDBJ whole genome shotgun (WGS) entry which is preliminary data.</text>
</comment>
<name>A0A9X0CMU5_9CNID</name>
<evidence type="ECO:0000313" key="1">
    <source>
        <dbReference type="EMBL" id="KAJ7363203.1"/>
    </source>
</evidence>
<organism evidence="1 2">
    <name type="scientific">Desmophyllum pertusum</name>
    <dbReference type="NCBI Taxonomy" id="174260"/>
    <lineage>
        <taxon>Eukaryota</taxon>
        <taxon>Metazoa</taxon>
        <taxon>Cnidaria</taxon>
        <taxon>Anthozoa</taxon>
        <taxon>Hexacorallia</taxon>
        <taxon>Scleractinia</taxon>
        <taxon>Caryophylliina</taxon>
        <taxon>Caryophylliidae</taxon>
        <taxon>Desmophyllum</taxon>
    </lineage>
</organism>
<reference evidence="1" key="1">
    <citation type="submission" date="2023-01" db="EMBL/GenBank/DDBJ databases">
        <title>Genome assembly of the deep-sea coral Lophelia pertusa.</title>
        <authorList>
            <person name="Herrera S."/>
            <person name="Cordes E."/>
        </authorList>
    </citation>
    <scope>NUCLEOTIDE SEQUENCE</scope>
    <source>
        <strain evidence="1">USNM1676648</strain>
        <tissue evidence="1">Polyp</tissue>
    </source>
</reference>
<protein>
    <submittedName>
        <fullName evidence="1">Uncharacterized protein</fullName>
    </submittedName>
</protein>
<dbReference type="EMBL" id="MU827306">
    <property type="protein sequence ID" value="KAJ7363203.1"/>
    <property type="molecule type" value="Genomic_DNA"/>
</dbReference>
<sequence length="100" mass="11091">MSEQSVVQLCLFKAFNGKTEITSSAHQLSGRAALEAAKEKRTTKQASIKSEINIGVGKGRASRECEFIWLPMFDTSTTTNGILTVRLYVGKVHLWTVRQC</sequence>
<keyword evidence="2" id="KW-1185">Reference proteome</keyword>